<dbReference type="PANTHER" id="PTHR34191:SF20">
    <property type="entry name" value="LATE EMBRYOGENESIS ABUNDANT PROTEIN (LEA) FAMILY PROTEIN"/>
    <property type="match status" value="1"/>
</dbReference>
<comment type="caution">
    <text evidence="1">The sequence shown here is derived from an EMBL/GenBank/DDBJ whole genome shotgun (WGS) entry which is preliminary data.</text>
</comment>
<gene>
    <name evidence="1" type="ORF">CTI12_AA016180</name>
</gene>
<reference evidence="1 2" key="1">
    <citation type="journal article" date="2018" name="Mol. Plant">
        <title>The genome of Artemisia annua provides insight into the evolution of Asteraceae family and artemisinin biosynthesis.</title>
        <authorList>
            <person name="Shen Q."/>
            <person name="Zhang L."/>
            <person name="Liao Z."/>
            <person name="Wang S."/>
            <person name="Yan T."/>
            <person name="Shi P."/>
            <person name="Liu M."/>
            <person name="Fu X."/>
            <person name="Pan Q."/>
            <person name="Wang Y."/>
            <person name="Lv Z."/>
            <person name="Lu X."/>
            <person name="Zhang F."/>
            <person name="Jiang W."/>
            <person name="Ma Y."/>
            <person name="Chen M."/>
            <person name="Hao X."/>
            <person name="Li L."/>
            <person name="Tang Y."/>
            <person name="Lv G."/>
            <person name="Zhou Y."/>
            <person name="Sun X."/>
            <person name="Brodelius P.E."/>
            <person name="Rose J.K.C."/>
            <person name="Tang K."/>
        </authorList>
    </citation>
    <scope>NUCLEOTIDE SEQUENCE [LARGE SCALE GENOMIC DNA]</scope>
    <source>
        <strain evidence="2">cv. Huhao1</strain>
        <tissue evidence="1">Leaf</tissue>
    </source>
</reference>
<organism evidence="1 2">
    <name type="scientific">Artemisia annua</name>
    <name type="common">Sweet wormwood</name>
    <dbReference type="NCBI Taxonomy" id="35608"/>
    <lineage>
        <taxon>Eukaryota</taxon>
        <taxon>Viridiplantae</taxon>
        <taxon>Streptophyta</taxon>
        <taxon>Embryophyta</taxon>
        <taxon>Tracheophyta</taxon>
        <taxon>Spermatophyta</taxon>
        <taxon>Magnoliopsida</taxon>
        <taxon>eudicotyledons</taxon>
        <taxon>Gunneridae</taxon>
        <taxon>Pentapetalae</taxon>
        <taxon>asterids</taxon>
        <taxon>campanulids</taxon>
        <taxon>Asterales</taxon>
        <taxon>Asteraceae</taxon>
        <taxon>Asteroideae</taxon>
        <taxon>Anthemideae</taxon>
        <taxon>Artemisiinae</taxon>
        <taxon>Artemisia</taxon>
    </lineage>
</organism>
<name>A0A2U1QI11_ARTAN</name>
<dbReference type="OrthoDB" id="2193576at2759"/>
<dbReference type="EMBL" id="PKPP01000110">
    <property type="protein sequence ID" value="PWA97660.1"/>
    <property type="molecule type" value="Genomic_DNA"/>
</dbReference>
<protein>
    <submittedName>
        <fullName evidence="1">Late embryogenesis abundant protein Dc3</fullName>
    </submittedName>
</protein>
<accession>A0A2U1QI11</accession>
<dbReference type="STRING" id="35608.A0A2U1QI11"/>
<evidence type="ECO:0000313" key="1">
    <source>
        <dbReference type="EMBL" id="PWA97660.1"/>
    </source>
</evidence>
<evidence type="ECO:0000313" key="2">
    <source>
        <dbReference type="Proteomes" id="UP000245207"/>
    </source>
</evidence>
<keyword evidence="2" id="KW-1185">Reference proteome</keyword>
<proteinExistence type="predicted"/>
<dbReference type="InterPro" id="IPR039624">
    <property type="entry name" value="LEA1/2/D7/KIN2"/>
</dbReference>
<dbReference type="Proteomes" id="UP000245207">
    <property type="component" value="Unassembled WGS sequence"/>
</dbReference>
<dbReference type="AlphaFoldDB" id="A0A2U1QI11"/>
<dbReference type="PANTHER" id="PTHR34191">
    <property type="entry name" value="LATE EMBRYOGENESIS ABUNDANT PROTEIN (LEA) FAMILY PROTEIN"/>
    <property type="match status" value="1"/>
</dbReference>
<sequence length="92" mass="9247">MLGNLKAGKDKTGGALQSTGETVMNYAKGGTENVKNTLGMGTPTTTKVARSTQDTAVAAKDKTGGVLQTTGDSVMNAAQGATESVKNTLGIK</sequence>